<reference evidence="3 4" key="1">
    <citation type="submission" date="2019-05" db="EMBL/GenBank/DDBJ databases">
        <title>Draft Genome Sequences of Six Type Strains of the Genus Massilia.</title>
        <authorList>
            <person name="Miess H."/>
            <person name="Frediansyhah A."/>
            <person name="Gross H."/>
        </authorList>
    </citation>
    <scope>NUCLEOTIDE SEQUENCE [LARGE SCALE GENOMIC DNA]</scope>
    <source>
        <strain evidence="3 4">DSMZ 26121</strain>
    </source>
</reference>
<dbReference type="EMBL" id="JACHXS010000001">
    <property type="protein sequence ID" value="MBB3219803.1"/>
    <property type="molecule type" value="Genomic_DNA"/>
</dbReference>
<organism evidence="2 5">
    <name type="scientific">Pseudoduganella umbonata</name>
    <dbReference type="NCBI Taxonomy" id="864828"/>
    <lineage>
        <taxon>Bacteria</taxon>
        <taxon>Pseudomonadati</taxon>
        <taxon>Pseudomonadota</taxon>
        <taxon>Betaproteobacteria</taxon>
        <taxon>Burkholderiales</taxon>
        <taxon>Oxalobacteraceae</taxon>
        <taxon>Telluria group</taxon>
        <taxon>Pseudoduganella</taxon>
    </lineage>
</organism>
<accession>A0A4P8HN66</accession>
<name>A0A4P8HN66_9BURK</name>
<proteinExistence type="predicted"/>
<gene>
    <name evidence="3" type="ORF">FCL38_04950</name>
    <name evidence="2" type="ORF">FHS02_000590</name>
</gene>
<reference evidence="2 5" key="2">
    <citation type="submission" date="2020-08" db="EMBL/GenBank/DDBJ databases">
        <title>Genomic Encyclopedia of Type Strains, Phase III (KMG-III): the genomes of soil and plant-associated and newly described type strains.</title>
        <authorList>
            <person name="Whitman W."/>
        </authorList>
    </citation>
    <scope>NUCLEOTIDE SEQUENCE [LARGE SCALE GENOMIC DNA]</scope>
    <source>
        <strain evidence="2 5">CECT 7753</strain>
    </source>
</reference>
<dbReference type="OrthoDB" id="8759334at2"/>
<dbReference type="AlphaFoldDB" id="A0A4P8HN66"/>
<feature type="signal peptide" evidence="1">
    <location>
        <begin position="1"/>
        <end position="19"/>
    </location>
</feature>
<feature type="chain" id="PRO_5044607265" evidence="1">
    <location>
        <begin position="20"/>
        <end position="119"/>
    </location>
</feature>
<protein>
    <submittedName>
        <fullName evidence="2">Uncharacterized protein</fullName>
    </submittedName>
</protein>
<evidence type="ECO:0000313" key="2">
    <source>
        <dbReference type="EMBL" id="MBB3219803.1"/>
    </source>
</evidence>
<evidence type="ECO:0000313" key="3">
    <source>
        <dbReference type="EMBL" id="QCP09842.1"/>
    </source>
</evidence>
<dbReference type="Proteomes" id="UP000584325">
    <property type="component" value="Unassembled WGS sequence"/>
</dbReference>
<keyword evidence="1" id="KW-0732">Signal</keyword>
<evidence type="ECO:0000313" key="4">
    <source>
        <dbReference type="Proteomes" id="UP000298763"/>
    </source>
</evidence>
<evidence type="ECO:0000313" key="5">
    <source>
        <dbReference type="Proteomes" id="UP000584325"/>
    </source>
</evidence>
<dbReference type="RefSeq" id="WP_137312728.1">
    <property type="nucleotide sequence ID" value="NZ_CP040017.1"/>
</dbReference>
<sequence length="119" mass="13122">MRRLICIWLLMCLPLQGFAMQWAPLLAADAVSIEHQLEHDHNVQHHHHHDDDSIHYDDSAESVQHVLDHSTSPPAADLVGKPLLAVPAELITLVVPERSASIPDPAIPCPHRPPAQTLG</sequence>
<evidence type="ECO:0000256" key="1">
    <source>
        <dbReference type="SAM" id="SignalP"/>
    </source>
</evidence>
<dbReference type="EMBL" id="CP040017">
    <property type="protein sequence ID" value="QCP09842.1"/>
    <property type="molecule type" value="Genomic_DNA"/>
</dbReference>
<keyword evidence="4" id="KW-1185">Reference proteome</keyword>
<dbReference type="Proteomes" id="UP000298763">
    <property type="component" value="Chromosome"/>
</dbReference>